<comment type="caution">
    <text evidence="2">The sequence shown here is derived from an EMBL/GenBank/DDBJ whole genome shotgun (WGS) entry which is preliminary data.</text>
</comment>
<gene>
    <name evidence="2" type="ORF">BDZ31_001207</name>
</gene>
<keyword evidence="1" id="KW-0732">Signal</keyword>
<reference evidence="2 3" key="1">
    <citation type="submission" date="2020-08" db="EMBL/GenBank/DDBJ databases">
        <title>Genomic Encyclopedia of Archaeal and Bacterial Type Strains, Phase II (KMG-II): from individual species to whole genera.</title>
        <authorList>
            <person name="Goeker M."/>
        </authorList>
    </citation>
    <scope>NUCLEOTIDE SEQUENCE [LARGE SCALE GENOMIC DNA]</scope>
    <source>
        <strain evidence="2 3">DSM 23288</strain>
    </source>
</reference>
<organism evidence="2 3">
    <name type="scientific">Conexibacter arvalis</name>
    <dbReference type="NCBI Taxonomy" id="912552"/>
    <lineage>
        <taxon>Bacteria</taxon>
        <taxon>Bacillati</taxon>
        <taxon>Actinomycetota</taxon>
        <taxon>Thermoleophilia</taxon>
        <taxon>Solirubrobacterales</taxon>
        <taxon>Conexibacteraceae</taxon>
        <taxon>Conexibacter</taxon>
    </lineage>
</organism>
<dbReference type="EMBL" id="JACHNU010000001">
    <property type="protein sequence ID" value="MBB4661634.1"/>
    <property type="molecule type" value="Genomic_DNA"/>
</dbReference>
<evidence type="ECO:0000313" key="2">
    <source>
        <dbReference type="EMBL" id="MBB4661634.1"/>
    </source>
</evidence>
<evidence type="ECO:0000313" key="3">
    <source>
        <dbReference type="Proteomes" id="UP000585272"/>
    </source>
</evidence>
<accession>A0A840IC07</accession>
<evidence type="ECO:0008006" key="4">
    <source>
        <dbReference type="Google" id="ProtNLM"/>
    </source>
</evidence>
<proteinExistence type="predicted"/>
<feature type="signal peptide" evidence="1">
    <location>
        <begin position="1"/>
        <end position="26"/>
    </location>
</feature>
<evidence type="ECO:0000256" key="1">
    <source>
        <dbReference type="SAM" id="SignalP"/>
    </source>
</evidence>
<dbReference type="AlphaFoldDB" id="A0A840IC07"/>
<name>A0A840IC07_9ACTN</name>
<keyword evidence="3" id="KW-1185">Reference proteome</keyword>
<feature type="chain" id="PRO_5032586485" description="Secreted protein" evidence="1">
    <location>
        <begin position="27"/>
        <end position="247"/>
    </location>
</feature>
<sequence>MTKRLVGLGAGALAAATLLGSGTAAAVFPDFTGCQTAGAFACIDIQSRDGSMTIKGTTVPIGESLAIRGALSPTAEFIPPAGTTGIFSRPIQVPGGLLGIDFPIPGNAVTATTELAGPVSSVRINPGTLGVAMPIKLKLSNPILGPWCHIGSNSDPANLNMIIGTTNPPPPNTPISGRKGRASLVNGDTAVYDDNVNVDNSFAVPGASVCGIGLGLVNTLINAKLQIPSAAGNNTLIIVNDVALKVL</sequence>
<protein>
    <recommendedName>
        <fullName evidence="4">Secreted protein</fullName>
    </recommendedName>
</protein>
<dbReference type="Proteomes" id="UP000585272">
    <property type="component" value="Unassembled WGS sequence"/>
</dbReference>